<dbReference type="AlphaFoldDB" id="A0A5J4G0F4"/>
<proteinExistence type="predicted"/>
<evidence type="ECO:0008006" key="3">
    <source>
        <dbReference type="Google" id="ProtNLM"/>
    </source>
</evidence>
<dbReference type="RefSeq" id="WP_172966886.1">
    <property type="nucleotide sequence ID" value="NZ_BKCF01000005.1"/>
</dbReference>
<name>A0A5J4G0F4_9FLAO</name>
<reference evidence="1 2" key="1">
    <citation type="submission" date="2019-08" db="EMBL/GenBank/DDBJ databases">
        <title>Ulvibacter marinistellae sp. nov., isolated from a starfish, Patiria pectinifera.</title>
        <authorList>
            <person name="Kawano K."/>
            <person name="Ushijima N."/>
            <person name="Kihara M."/>
            <person name="Itoh H."/>
        </authorList>
    </citation>
    <scope>NUCLEOTIDE SEQUENCE [LARGE SCALE GENOMIC DNA]</scope>
    <source>
        <strain evidence="1 2">KK4</strain>
    </source>
</reference>
<dbReference type="Proteomes" id="UP000326994">
    <property type="component" value="Unassembled WGS sequence"/>
</dbReference>
<organism evidence="1 2">
    <name type="scientific">Patiriisocius marinistellae</name>
    <dbReference type="NCBI Taxonomy" id="2494560"/>
    <lineage>
        <taxon>Bacteria</taxon>
        <taxon>Pseudomonadati</taxon>
        <taxon>Bacteroidota</taxon>
        <taxon>Flavobacteriia</taxon>
        <taxon>Flavobacteriales</taxon>
        <taxon>Flavobacteriaceae</taxon>
        <taxon>Patiriisocius</taxon>
    </lineage>
</organism>
<evidence type="ECO:0000313" key="1">
    <source>
        <dbReference type="EMBL" id="GEQ87042.1"/>
    </source>
</evidence>
<accession>A0A5J4G0F4</accession>
<keyword evidence="2" id="KW-1185">Reference proteome</keyword>
<comment type="caution">
    <text evidence="1">The sequence shown here is derived from an EMBL/GenBank/DDBJ whole genome shotgun (WGS) entry which is preliminary data.</text>
</comment>
<protein>
    <recommendedName>
        <fullName evidence="3">Bulb-type lectin domain-containing protein</fullName>
    </recommendedName>
</protein>
<gene>
    <name evidence="1" type="ORF">ULMS_25500</name>
</gene>
<dbReference type="EMBL" id="BKCF01000005">
    <property type="protein sequence ID" value="GEQ87042.1"/>
    <property type="molecule type" value="Genomic_DNA"/>
</dbReference>
<evidence type="ECO:0000313" key="2">
    <source>
        <dbReference type="Proteomes" id="UP000326994"/>
    </source>
</evidence>
<sequence length="112" mass="13182">MEVATFELTSSGQNDFFIAKYDLNNQLLWAVNFGNDNLIGYTSMILDTNDDIYVTDSFYETMDMDPSNGISNITSNGDQDFFYKIKYRWTIYLGLQFWEPHLSRPKLVHYFE</sequence>